<evidence type="ECO:0000313" key="2">
    <source>
        <dbReference type="Proteomes" id="UP000054736"/>
    </source>
</evidence>
<evidence type="ECO:0000313" key="1">
    <source>
        <dbReference type="EMBL" id="KTC87636.1"/>
    </source>
</evidence>
<dbReference type="Proteomes" id="UP000054736">
    <property type="component" value="Unassembled WGS sequence"/>
</dbReference>
<sequence>MRYTNVSDKEYKGFDITIYEMKQGDYILDVKKPCGELIAGWEHKKTFNCAMMTGVNYIDEMVARGVEA</sequence>
<gene>
    <name evidence="1" type="ORF">Ldro_1255</name>
</gene>
<name>A0A0W0SWF9_9GAMM</name>
<keyword evidence="2" id="KW-1185">Reference proteome</keyword>
<protein>
    <submittedName>
        <fullName evidence="1">Uncharacterized protein</fullName>
    </submittedName>
</protein>
<organism evidence="1 2">
    <name type="scientific">Legionella drozanskii LLAP-1</name>
    <dbReference type="NCBI Taxonomy" id="1212489"/>
    <lineage>
        <taxon>Bacteria</taxon>
        <taxon>Pseudomonadati</taxon>
        <taxon>Pseudomonadota</taxon>
        <taxon>Gammaproteobacteria</taxon>
        <taxon>Legionellales</taxon>
        <taxon>Legionellaceae</taxon>
        <taxon>Legionella</taxon>
    </lineage>
</organism>
<proteinExistence type="predicted"/>
<accession>A0A0W0SWF9</accession>
<dbReference type="AlphaFoldDB" id="A0A0W0SWF9"/>
<dbReference type="EMBL" id="LNXY01000020">
    <property type="protein sequence ID" value="KTC87636.1"/>
    <property type="molecule type" value="Genomic_DNA"/>
</dbReference>
<dbReference type="STRING" id="1212489.Ldro_1255"/>
<dbReference type="RefSeq" id="WP_058495559.1">
    <property type="nucleotide sequence ID" value="NZ_CAAAIU010000018.1"/>
</dbReference>
<reference evidence="1 2" key="1">
    <citation type="submission" date="2015-11" db="EMBL/GenBank/DDBJ databases">
        <title>Genomic analysis of 38 Legionella species identifies large and diverse effector repertoires.</title>
        <authorList>
            <person name="Burstein D."/>
            <person name="Amaro F."/>
            <person name="Zusman T."/>
            <person name="Lifshitz Z."/>
            <person name="Cohen O."/>
            <person name="Gilbert J.A."/>
            <person name="Pupko T."/>
            <person name="Shuman H.A."/>
            <person name="Segal G."/>
        </authorList>
    </citation>
    <scope>NUCLEOTIDE SEQUENCE [LARGE SCALE GENOMIC DNA]</scope>
    <source>
        <strain evidence="1 2">ATCC 700990</strain>
    </source>
</reference>
<comment type="caution">
    <text evidence="1">The sequence shown here is derived from an EMBL/GenBank/DDBJ whole genome shotgun (WGS) entry which is preliminary data.</text>
</comment>
<dbReference type="PATRIC" id="fig|1212489.4.peg.1321"/>